<protein>
    <submittedName>
        <fullName evidence="2">Transcriptional regulator with XRE-family HTH domain</fullName>
    </submittedName>
</protein>
<name>A0ABT9MMC3_9ACTN</name>
<dbReference type="PROSITE" id="PS50943">
    <property type="entry name" value="HTH_CROC1"/>
    <property type="match status" value="1"/>
</dbReference>
<dbReference type="InterPro" id="IPR001387">
    <property type="entry name" value="Cro/C1-type_HTH"/>
</dbReference>
<dbReference type="Proteomes" id="UP001240984">
    <property type="component" value="Unassembled WGS sequence"/>
</dbReference>
<accession>A0ABT9MMC3</accession>
<evidence type="ECO:0000313" key="2">
    <source>
        <dbReference type="EMBL" id="MDP9792564.1"/>
    </source>
</evidence>
<dbReference type="InterPro" id="IPR010982">
    <property type="entry name" value="Lambda_DNA-bd_dom_sf"/>
</dbReference>
<feature type="domain" description="HTH cro/C1-type" evidence="1">
    <location>
        <begin position="42"/>
        <end position="81"/>
    </location>
</feature>
<reference evidence="2 3" key="1">
    <citation type="submission" date="2023-07" db="EMBL/GenBank/DDBJ databases">
        <title>Sequencing the genomes of 1000 actinobacteria strains.</title>
        <authorList>
            <person name="Klenk H.-P."/>
        </authorList>
    </citation>
    <scope>NUCLEOTIDE SEQUENCE [LARGE SCALE GENOMIC DNA]</scope>
    <source>
        <strain evidence="2 3">DSM 44710</strain>
    </source>
</reference>
<sequence>MARSDAAEETFDLNTYAGRIRLLFHCVLQKKGKPFTYQDVTAATGISGAAISKLRNGNNVNPSADVIVAFVNFFGVSADFILGTRNVEKTATELRHLREIILLTGLNGSDLGKFSAMSSDGTATPLENIVEILTAITGARDGGPPNA</sequence>
<dbReference type="EMBL" id="JAUSRA010000001">
    <property type="protein sequence ID" value="MDP9792564.1"/>
    <property type="molecule type" value="Genomic_DNA"/>
</dbReference>
<evidence type="ECO:0000259" key="1">
    <source>
        <dbReference type="PROSITE" id="PS50943"/>
    </source>
</evidence>
<dbReference type="CDD" id="cd00093">
    <property type="entry name" value="HTH_XRE"/>
    <property type="match status" value="1"/>
</dbReference>
<keyword evidence="3" id="KW-1185">Reference proteome</keyword>
<dbReference type="RefSeq" id="WP_306827438.1">
    <property type="nucleotide sequence ID" value="NZ_JAUSRA010000001.1"/>
</dbReference>
<organism evidence="2 3">
    <name type="scientific">Catenuloplanes nepalensis</name>
    <dbReference type="NCBI Taxonomy" id="587533"/>
    <lineage>
        <taxon>Bacteria</taxon>
        <taxon>Bacillati</taxon>
        <taxon>Actinomycetota</taxon>
        <taxon>Actinomycetes</taxon>
        <taxon>Micromonosporales</taxon>
        <taxon>Micromonosporaceae</taxon>
        <taxon>Catenuloplanes</taxon>
    </lineage>
</organism>
<proteinExistence type="predicted"/>
<dbReference type="Gene3D" id="1.10.260.40">
    <property type="entry name" value="lambda repressor-like DNA-binding domains"/>
    <property type="match status" value="1"/>
</dbReference>
<gene>
    <name evidence="2" type="ORF">J2S43_001076</name>
</gene>
<dbReference type="SUPFAM" id="SSF47413">
    <property type="entry name" value="lambda repressor-like DNA-binding domains"/>
    <property type="match status" value="1"/>
</dbReference>
<evidence type="ECO:0000313" key="3">
    <source>
        <dbReference type="Proteomes" id="UP001240984"/>
    </source>
</evidence>
<comment type="caution">
    <text evidence="2">The sequence shown here is derived from an EMBL/GenBank/DDBJ whole genome shotgun (WGS) entry which is preliminary data.</text>
</comment>